<name>A0A5S3V699_9GAMM</name>
<comment type="caution">
    <text evidence="3">The sequence shown here is derived from an EMBL/GenBank/DDBJ whole genome shotgun (WGS) entry which is preliminary data.</text>
</comment>
<organism evidence="3 4">
    <name type="scientific">Pseudoalteromonas aurantia</name>
    <dbReference type="NCBI Taxonomy" id="43654"/>
    <lineage>
        <taxon>Bacteria</taxon>
        <taxon>Pseudomonadati</taxon>
        <taxon>Pseudomonadota</taxon>
        <taxon>Gammaproteobacteria</taxon>
        <taxon>Alteromonadales</taxon>
        <taxon>Pseudoalteromonadaceae</taxon>
        <taxon>Pseudoalteromonas</taxon>
    </lineage>
</organism>
<evidence type="ECO:0000259" key="2">
    <source>
        <dbReference type="Pfam" id="PF12146"/>
    </source>
</evidence>
<feature type="chain" id="PRO_5024394594" description="Serine aminopeptidase S33 domain-containing protein" evidence="1">
    <location>
        <begin position="26"/>
        <end position="385"/>
    </location>
</feature>
<evidence type="ECO:0000256" key="1">
    <source>
        <dbReference type="SAM" id="SignalP"/>
    </source>
</evidence>
<reference evidence="3 4" key="1">
    <citation type="submission" date="2018-01" db="EMBL/GenBank/DDBJ databases">
        <authorList>
            <person name="Paulsen S."/>
            <person name="Gram L.K."/>
        </authorList>
    </citation>
    <scope>NUCLEOTIDE SEQUENCE [LARGE SCALE GENOMIC DNA]</scope>
    <source>
        <strain evidence="3 4">S3790</strain>
    </source>
</reference>
<sequence>MKIITTQLSALLLGLSITAVTHVNAEPVKSAPSASNSSIQVEANNRYAQSLYSPFDLLNLTGQEYTLKLNDIELSEQAQRPLMYDISYTKWTPWRSNGQTIIYNHGFQSHKDWFNFTAEYLSVLGYTVYAFDRIGSGRSSGGITLHKDLNNTTQPVIQPGHINNWKTWTWTLDQVVTLAHQDIPENSITIWGNSFGAHIVTAYMNQYAPSNVSQAVFTTPGLFVDLPLPFTLEEFVTKQPYDYFPSSIPETEGDQGGNYFTQDPIYLWSIRHDQRSLREVTQSFYYAVVGIGQYNLSREAMNNDPLSNYPRFYLLAEQDTMMNNTKTLAYINRSPENAVAKFYRALDNKHFISFSSDMEQAVLDIHDFLNGRDIDEQEVLEYIEQ</sequence>
<dbReference type="InterPro" id="IPR051044">
    <property type="entry name" value="MAG_DAG_Lipase"/>
</dbReference>
<accession>A0A5S3V699</accession>
<feature type="domain" description="Serine aminopeptidase S33" evidence="2">
    <location>
        <begin position="99"/>
        <end position="337"/>
    </location>
</feature>
<dbReference type="InterPro" id="IPR029058">
    <property type="entry name" value="AB_hydrolase_fold"/>
</dbReference>
<feature type="signal peptide" evidence="1">
    <location>
        <begin position="1"/>
        <end position="25"/>
    </location>
</feature>
<dbReference type="OrthoDB" id="9806902at2"/>
<evidence type="ECO:0000313" key="4">
    <source>
        <dbReference type="Proteomes" id="UP000307217"/>
    </source>
</evidence>
<dbReference type="Pfam" id="PF12146">
    <property type="entry name" value="Hydrolase_4"/>
    <property type="match status" value="1"/>
</dbReference>
<dbReference type="Proteomes" id="UP000307217">
    <property type="component" value="Unassembled WGS sequence"/>
</dbReference>
<dbReference type="Gene3D" id="3.40.50.1820">
    <property type="entry name" value="alpha/beta hydrolase"/>
    <property type="match status" value="1"/>
</dbReference>
<evidence type="ECO:0000313" key="3">
    <source>
        <dbReference type="EMBL" id="TMO67145.1"/>
    </source>
</evidence>
<dbReference type="InterPro" id="IPR022742">
    <property type="entry name" value="Hydrolase_4"/>
</dbReference>
<keyword evidence="1" id="KW-0732">Signal</keyword>
<reference evidence="4" key="2">
    <citation type="submission" date="2019-06" db="EMBL/GenBank/DDBJ databases">
        <title>Co-occurence of chitin degradation, pigmentation and bioactivity in marine Pseudoalteromonas.</title>
        <authorList>
            <person name="Sonnenschein E.C."/>
            <person name="Bech P.K."/>
        </authorList>
    </citation>
    <scope>NUCLEOTIDE SEQUENCE [LARGE SCALE GENOMIC DNA]</scope>
    <source>
        <strain evidence="4">S3790</strain>
    </source>
</reference>
<dbReference type="SUPFAM" id="SSF53474">
    <property type="entry name" value="alpha/beta-Hydrolases"/>
    <property type="match status" value="1"/>
</dbReference>
<gene>
    <name evidence="3" type="ORF">CWC19_14405</name>
</gene>
<dbReference type="RefSeq" id="WP_138592515.1">
    <property type="nucleotide sequence ID" value="NZ_PNBX01000062.1"/>
</dbReference>
<dbReference type="EMBL" id="PNBX01000062">
    <property type="protein sequence ID" value="TMO67145.1"/>
    <property type="molecule type" value="Genomic_DNA"/>
</dbReference>
<proteinExistence type="predicted"/>
<protein>
    <recommendedName>
        <fullName evidence="2">Serine aminopeptidase S33 domain-containing protein</fullName>
    </recommendedName>
</protein>
<dbReference type="PANTHER" id="PTHR11614">
    <property type="entry name" value="PHOSPHOLIPASE-RELATED"/>
    <property type="match status" value="1"/>
</dbReference>
<dbReference type="AlphaFoldDB" id="A0A5S3V699"/>